<evidence type="ECO:0008006" key="4">
    <source>
        <dbReference type="Google" id="ProtNLM"/>
    </source>
</evidence>
<dbReference type="PANTHER" id="PTHR38166:SF1">
    <property type="entry name" value="C2H2-TYPE DOMAIN-CONTAINING PROTEIN"/>
    <property type="match status" value="1"/>
</dbReference>
<feature type="region of interest" description="Disordered" evidence="1">
    <location>
        <begin position="138"/>
        <end position="200"/>
    </location>
</feature>
<evidence type="ECO:0000313" key="2">
    <source>
        <dbReference type="EMBL" id="KAK5988404.1"/>
    </source>
</evidence>
<feature type="compositionally biased region" description="Polar residues" evidence="1">
    <location>
        <begin position="138"/>
        <end position="169"/>
    </location>
</feature>
<evidence type="ECO:0000313" key="3">
    <source>
        <dbReference type="Proteomes" id="UP001338125"/>
    </source>
</evidence>
<feature type="region of interest" description="Disordered" evidence="1">
    <location>
        <begin position="387"/>
        <end position="413"/>
    </location>
</feature>
<dbReference type="PANTHER" id="PTHR38166">
    <property type="entry name" value="C2H2-TYPE DOMAIN-CONTAINING PROTEIN-RELATED"/>
    <property type="match status" value="1"/>
</dbReference>
<keyword evidence="3" id="KW-1185">Reference proteome</keyword>
<comment type="caution">
    <text evidence="2">The sequence shown here is derived from an EMBL/GenBank/DDBJ whole genome shotgun (WGS) entry which is preliminary data.</text>
</comment>
<name>A0ABR0S8A0_9HYPO</name>
<protein>
    <recommendedName>
        <fullName evidence="4">C2H2-type domain-containing protein</fullName>
    </recommendedName>
</protein>
<reference evidence="2 3" key="1">
    <citation type="submission" date="2024-01" db="EMBL/GenBank/DDBJ databases">
        <title>Complete genome of Cladobotryum mycophilum ATHUM6906.</title>
        <authorList>
            <person name="Christinaki A.C."/>
            <person name="Myridakis A.I."/>
            <person name="Kouvelis V.N."/>
        </authorList>
    </citation>
    <scope>NUCLEOTIDE SEQUENCE [LARGE SCALE GENOMIC DNA]</scope>
    <source>
        <strain evidence="2 3">ATHUM6906</strain>
    </source>
</reference>
<organism evidence="2 3">
    <name type="scientific">Cladobotryum mycophilum</name>
    <dbReference type="NCBI Taxonomy" id="491253"/>
    <lineage>
        <taxon>Eukaryota</taxon>
        <taxon>Fungi</taxon>
        <taxon>Dikarya</taxon>
        <taxon>Ascomycota</taxon>
        <taxon>Pezizomycotina</taxon>
        <taxon>Sordariomycetes</taxon>
        <taxon>Hypocreomycetidae</taxon>
        <taxon>Hypocreales</taxon>
        <taxon>Hypocreaceae</taxon>
        <taxon>Cladobotryum</taxon>
    </lineage>
</organism>
<proteinExistence type="predicted"/>
<sequence length="458" mass="51929">MAGYAALQSTYSEPWSSWYRRSSSGLQQTMNKLPFHLRRFASSCSSPLINSTIFSCDSETQSLASTRLSQPDINSALQTRIPRISACTDGDHDDDILSETEVSYDSEISLELPEAIRSESLTQILHAFNQFRRCNTGSAQDTTTHSDNNQLPASSGTNVQQNGSGNQLRANKGKRKRDGEGDGDGEDEQPSNKPRSDVESVEETTLLWACPFYKWKPLRYPNCRPKILREINRVKQHLRLDHSIPIHCVICSMEFQNKKKLDAHLREQGCARQELKQWEGFITEEQSKKLKKRSDRKKTQFEQWYDIFAILFPAGPRPESPYMEGKSSSELLEFRAFIAQEWSALLNKLTQERLPIELRQLEAPIQQCFNSLVEEILGHLLDQFESSRTNSGSSQSRSNDADTVGIMGPTPIGPTFQEFDGMDDYFRFVSTGIGQIFEGYNEGGETPDVDTQMLLNHT</sequence>
<evidence type="ECO:0000256" key="1">
    <source>
        <dbReference type="SAM" id="MobiDB-lite"/>
    </source>
</evidence>
<feature type="compositionally biased region" description="Low complexity" evidence="1">
    <location>
        <begin position="387"/>
        <end position="398"/>
    </location>
</feature>
<dbReference type="EMBL" id="JAVFKD010000016">
    <property type="protein sequence ID" value="KAK5988404.1"/>
    <property type="molecule type" value="Genomic_DNA"/>
</dbReference>
<gene>
    <name evidence="2" type="ORF">PT974_12558</name>
</gene>
<accession>A0ABR0S8A0</accession>
<dbReference type="Proteomes" id="UP001338125">
    <property type="component" value="Unassembled WGS sequence"/>
</dbReference>